<protein>
    <recommendedName>
        <fullName evidence="7">Large ribosomal subunit protein mL54</fullName>
    </recommendedName>
</protein>
<dbReference type="GO" id="GO:0005762">
    <property type="term" value="C:mitochondrial large ribosomal subunit"/>
    <property type="evidence" value="ECO:0007669"/>
    <property type="project" value="TreeGrafter"/>
</dbReference>
<sequence>MSILHLALRSSLAGTVCRRYSSTVASGTSTGTSTESSKKKAATPQSSCPPDTLLKGLNYLKGQPPVLALSDDQYPDWLWNILKPKEYPDDGPGGMAERKQRKSDRQQAIRDRNFMSTQ</sequence>
<feature type="compositionally biased region" description="Low complexity" evidence="8">
    <location>
        <begin position="22"/>
        <end position="35"/>
    </location>
</feature>
<evidence type="ECO:0000256" key="8">
    <source>
        <dbReference type="SAM" id="MobiDB-lite"/>
    </source>
</evidence>
<keyword evidence="5" id="KW-0687">Ribonucleoprotein</keyword>
<name>A0A5C3KDV4_COPMA</name>
<dbReference type="AlphaFoldDB" id="A0A5C3KDV4"/>
<evidence type="ECO:0000313" key="9">
    <source>
        <dbReference type="EMBL" id="TFK17843.1"/>
    </source>
</evidence>
<dbReference type="PANTHER" id="PTHR28595">
    <property type="entry name" value="39S RIBOSOMAL PROTEIN L54, MITOCHONDRIAL"/>
    <property type="match status" value="1"/>
</dbReference>
<reference evidence="9 10" key="1">
    <citation type="journal article" date="2019" name="Nat. Ecol. Evol.">
        <title>Megaphylogeny resolves global patterns of mushroom evolution.</title>
        <authorList>
            <person name="Varga T."/>
            <person name="Krizsan K."/>
            <person name="Foldi C."/>
            <person name="Dima B."/>
            <person name="Sanchez-Garcia M."/>
            <person name="Sanchez-Ramirez S."/>
            <person name="Szollosi G.J."/>
            <person name="Szarkandi J.G."/>
            <person name="Papp V."/>
            <person name="Albert L."/>
            <person name="Andreopoulos W."/>
            <person name="Angelini C."/>
            <person name="Antonin V."/>
            <person name="Barry K.W."/>
            <person name="Bougher N.L."/>
            <person name="Buchanan P."/>
            <person name="Buyck B."/>
            <person name="Bense V."/>
            <person name="Catcheside P."/>
            <person name="Chovatia M."/>
            <person name="Cooper J."/>
            <person name="Damon W."/>
            <person name="Desjardin D."/>
            <person name="Finy P."/>
            <person name="Geml J."/>
            <person name="Haridas S."/>
            <person name="Hughes K."/>
            <person name="Justo A."/>
            <person name="Karasinski D."/>
            <person name="Kautmanova I."/>
            <person name="Kiss B."/>
            <person name="Kocsube S."/>
            <person name="Kotiranta H."/>
            <person name="LaButti K.M."/>
            <person name="Lechner B.E."/>
            <person name="Liimatainen K."/>
            <person name="Lipzen A."/>
            <person name="Lukacs Z."/>
            <person name="Mihaltcheva S."/>
            <person name="Morgado L.N."/>
            <person name="Niskanen T."/>
            <person name="Noordeloos M.E."/>
            <person name="Ohm R.A."/>
            <person name="Ortiz-Santana B."/>
            <person name="Ovrebo C."/>
            <person name="Racz N."/>
            <person name="Riley R."/>
            <person name="Savchenko A."/>
            <person name="Shiryaev A."/>
            <person name="Soop K."/>
            <person name="Spirin V."/>
            <person name="Szebenyi C."/>
            <person name="Tomsovsky M."/>
            <person name="Tulloss R.E."/>
            <person name="Uehling J."/>
            <person name="Grigoriev I.V."/>
            <person name="Vagvolgyi C."/>
            <person name="Papp T."/>
            <person name="Martin F.M."/>
            <person name="Miettinen O."/>
            <person name="Hibbett D.S."/>
            <person name="Nagy L.G."/>
        </authorList>
    </citation>
    <scope>NUCLEOTIDE SEQUENCE [LARGE SCALE GENOMIC DNA]</scope>
    <source>
        <strain evidence="9 10">CBS 121175</strain>
    </source>
</reference>
<comment type="similarity">
    <text evidence="6">Belongs to the mitochondrion-specific ribosomal protein mL54 family.</text>
</comment>
<dbReference type="OrthoDB" id="10252718at2759"/>
<comment type="subcellular location">
    <subcellularLocation>
        <location evidence="1">Mitochondrion</location>
    </subcellularLocation>
</comment>
<keyword evidence="10" id="KW-1185">Reference proteome</keyword>
<keyword evidence="2" id="KW-0809">Transit peptide</keyword>
<evidence type="ECO:0000313" key="10">
    <source>
        <dbReference type="Proteomes" id="UP000307440"/>
    </source>
</evidence>
<feature type="region of interest" description="Disordered" evidence="8">
    <location>
        <begin position="85"/>
        <end position="118"/>
    </location>
</feature>
<feature type="region of interest" description="Disordered" evidence="8">
    <location>
        <begin position="22"/>
        <end position="51"/>
    </location>
</feature>
<dbReference type="PANTHER" id="PTHR28595:SF1">
    <property type="entry name" value="LARGE RIBOSOMAL SUBUNIT PROTEIN ML54"/>
    <property type="match status" value="1"/>
</dbReference>
<keyword evidence="3" id="KW-0689">Ribosomal protein</keyword>
<evidence type="ECO:0000256" key="5">
    <source>
        <dbReference type="ARBA" id="ARBA00023274"/>
    </source>
</evidence>
<keyword evidence="4" id="KW-0496">Mitochondrion</keyword>
<feature type="compositionally biased region" description="Basic and acidic residues" evidence="8">
    <location>
        <begin position="103"/>
        <end position="118"/>
    </location>
</feature>
<dbReference type="GO" id="GO:0003735">
    <property type="term" value="F:structural constituent of ribosome"/>
    <property type="evidence" value="ECO:0007669"/>
    <property type="project" value="TreeGrafter"/>
</dbReference>
<gene>
    <name evidence="9" type="ORF">FA15DRAFT_675750</name>
</gene>
<organism evidence="9 10">
    <name type="scientific">Coprinopsis marcescibilis</name>
    <name type="common">Agaric fungus</name>
    <name type="synonym">Psathyrella marcescibilis</name>
    <dbReference type="NCBI Taxonomy" id="230819"/>
    <lineage>
        <taxon>Eukaryota</taxon>
        <taxon>Fungi</taxon>
        <taxon>Dikarya</taxon>
        <taxon>Basidiomycota</taxon>
        <taxon>Agaricomycotina</taxon>
        <taxon>Agaricomycetes</taxon>
        <taxon>Agaricomycetidae</taxon>
        <taxon>Agaricales</taxon>
        <taxon>Agaricineae</taxon>
        <taxon>Psathyrellaceae</taxon>
        <taxon>Coprinopsis</taxon>
    </lineage>
</organism>
<dbReference type="EMBL" id="ML210458">
    <property type="protein sequence ID" value="TFK17843.1"/>
    <property type="molecule type" value="Genomic_DNA"/>
</dbReference>
<evidence type="ECO:0000256" key="4">
    <source>
        <dbReference type="ARBA" id="ARBA00023128"/>
    </source>
</evidence>
<dbReference type="Proteomes" id="UP000307440">
    <property type="component" value="Unassembled WGS sequence"/>
</dbReference>
<evidence type="ECO:0000256" key="6">
    <source>
        <dbReference type="ARBA" id="ARBA00033752"/>
    </source>
</evidence>
<evidence type="ECO:0000256" key="3">
    <source>
        <dbReference type="ARBA" id="ARBA00022980"/>
    </source>
</evidence>
<dbReference type="STRING" id="230819.A0A5C3KDV4"/>
<evidence type="ECO:0000256" key="1">
    <source>
        <dbReference type="ARBA" id="ARBA00004173"/>
    </source>
</evidence>
<evidence type="ECO:0000256" key="7">
    <source>
        <dbReference type="ARBA" id="ARBA00035179"/>
    </source>
</evidence>
<accession>A0A5C3KDV4</accession>
<proteinExistence type="inferred from homology"/>
<dbReference type="InterPro" id="IPR013870">
    <property type="entry name" value="Ribosomal_mL54"/>
</dbReference>
<evidence type="ECO:0000256" key="2">
    <source>
        <dbReference type="ARBA" id="ARBA00022946"/>
    </source>
</evidence>
<dbReference type="Pfam" id="PF08561">
    <property type="entry name" value="Ribosomal_L37"/>
    <property type="match status" value="1"/>
</dbReference>